<proteinExistence type="inferred from homology"/>
<feature type="transmembrane region" description="Helical" evidence="8">
    <location>
        <begin position="409"/>
        <end position="429"/>
    </location>
</feature>
<dbReference type="InterPro" id="IPR033943">
    <property type="entry name" value="Ba3-like_Oxidase_I"/>
</dbReference>
<dbReference type="RefSeq" id="WP_354221652.1">
    <property type="nucleotide sequence ID" value="NZ_JBEPMX010000016.1"/>
</dbReference>
<feature type="transmembrane region" description="Helical" evidence="8">
    <location>
        <begin position="280"/>
        <end position="307"/>
    </location>
</feature>
<comment type="similarity">
    <text evidence="7">Belongs to the heme-copper respiratory oxidase family.</text>
</comment>
<evidence type="ECO:0000256" key="7">
    <source>
        <dbReference type="RuleBase" id="RU000370"/>
    </source>
</evidence>
<dbReference type="PRINTS" id="PR01165">
    <property type="entry name" value="CYCOXIDASEI"/>
</dbReference>
<evidence type="ECO:0000256" key="8">
    <source>
        <dbReference type="SAM" id="Phobius"/>
    </source>
</evidence>
<keyword evidence="7" id="KW-0349">Heme</keyword>
<keyword evidence="6 8" id="KW-0472">Membrane</keyword>
<comment type="caution">
    <text evidence="10">The sequence shown here is derived from an EMBL/GenBank/DDBJ whole genome shotgun (WGS) entry which is preliminary data.</text>
</comment>
<dbReference type="InterPro" id="IPR023616">
    <property type="entry name" value="Cyt_c_oxase-like_su1_dom"/>
</dbReference>
<feature type="transmembrane region" description="Helical" evidence="8">
    <location>
        <begin position="509"/>
        <end position="530"/>
    </location>
</feature>
<dbReference type="InterPro" id="IPR000883">
    <property type="entry name" value="Cyt_C_Oxase_1"/>
</dbReference>
<keyword evidence="7" id="KW-0479">Metal-binding</keyword>
<evidence type="ECO:0000256" key="1">
    <source>
        <dbReference type="ARBA" id="ARBA00004141"/>
    </source>
</evidence>
<dbReference type="PROSITE" id="PS50855">
    <property type="entry name" value="COX1"/>
    <property type="match status" value="1"/>
</dbReference>
<keyword evidence="3 7" id="KW-0812">Transmembrane</keyword>
<dbReference type="EMBL" id="JBEPMX010000016">
    <property type="protein sequence ID" value="MET3684365.1"/>
    <property type="molecule type" value="Genomic_DNA"/>
</dbReference>
<dbReference type="InterPro" id="IPR036927">
    <property type="entry name" value="Cyt_c_oxase-like_su1_sf"/>
</dbReference>
<evidence type="ECO:0000313" key="11">
    <source>
        <dbReference type="Proteomes" id="UP001549167"/>
    </source>
</evidence>
<keyword evidence="7" id="KW-0408">Iron</keyword>
<feature type="transmembrane region" description="Helical" evidence="8">
    <location>
        <begin position="168"/>
        <end position="193"/>
    </location>
</feature>
<organism evidence="10 11">
    <name type="scientific">Alkalibacillus flavidus</name>
    <dbReference type="NCBI Taxonomy" id="546021"/>
    <lineage>
        <taxon>Bacteria</taxon>
        <taxon>Bacillati</taxon>
        <taxon>Bacillota</taxon>
        <taxon>Bacilli</taxon>
        <taxon>Bacillales</taxon>
        <taxon>Bacillaceae</taxon>
        <taxon>Alkalibacillus</taxon>
    </lineage>
</organism>
<feature type="transmembrane region" description="Helical" evidence="8">
    <location>
        <begin position="90"/>
        <end position="109"/>
    </location>
</feature>
<evidence type="ECO:0000256" key="5">
    <source>
        <dbReference type="ARBA" id="ARBA00022989"/>
    </source>
</evidence>
<feature type="transmembrane region" description="Helical" evidence="8">
    <location>
        <begin position="369"/>
        <end position="389"/>
    </location>
</feature>
<feature type="transmembrane region" description="Helical" evidence="8">
    <location>
        <begin position="12"/>
        <end position="34"/>
    </location>
</feature>
<dbReference type="Proteomes" id="UP001549167">
    <property type="component" value="Unassembled WGS sequence"/>
</dbReference>
<evidence type="ECO:0000256" key="4">
    <source>
        <dbReference type="ARBA" id="ARBA00022982"/>
    </source>
</evidence>
<dbReference type="PANTHER" id="PTHR10422:SF40">
    <property type="entry name" value="CYTOCHROME C OXIDASE SUBUNIT I"/>
    <property type="match status" value="1"/>
</dbReference>
<gene>
    <name evidence="10" type="ORF">ABID56_002492</name>
</gene>
<keyword evidence="2 7" id="KW-0679">Respiratory chain</keyword>
<reference evidence="10 11" key="1">
    <citation type="submission" date="2024-06" db="EMBL/GenBank/DDBJ databases">
        <title>Genomic Encyclopedia of Type Strains, Phase IV (KMG-IV): sequencing the most valuable type-strain genomes for metagenomic binning, comparative biology and taxonomic classification.</title>
        <authorList>
            <person name="Goeker M."/>
        </authorList>
    </citation>
    <scope>NUCLEOTIDE SEQUENCE [LARGE SCALE GENOMIC DNA]</scope>
    <source>
        <strain evidence="10 11">DSM 23520</strain>
    </source>
</reference>
<dbReference type="Pfam" id="PF00115">
    <property type="entry name" value="COX1"/>
    <property type="match status" value="1"/>
</dbReference>
<keyword evidence="4 7" id="KW-0249">Electron transport</keyword>
<evidence type="ECO:0000256" key="6">
    <source>
        <dbReference type="ARBA" id="ARBA00023136"/>
    </source>
</evidence>
<keyword evidence="7" id="KW-0813">Transport</keyword>
<keyword evidence="11" id="KW-1185">Reference proteome</keyword>
<feature type="transmembrane region" description="Helical" evidence="8">
    <location>
        <begin position="328"/>
        <end position="349"/>
    </location>
</feature>
<feature type="transmembrane region" description="Helical" evidence="8">
    <location>
        <begin position="247"/>
        <end position="265"/>
    </location>
</feature>
<protein>
    <submittedName>
        <fullName evidence="10">Cytochrome c oxidase subunit 1</fullName>
    </submittedName>
</protein>
<feature type="domain" description="Cytochrome oxidase subunit I profile" evidence="9">
    <location>
        <begin position="1"/>
        <end position="475"/>
    </location>
</feature>
<feature type="transmembrane region" description="Helical" evidence="8">
    <location>
        <begin position="213"/>
        <end position="235"/>
    </location>
</feature>
<evidence type="ECO:0000256" key="2">
    <source>
        <dbReference type="ARBA" id="ARBA00022660"/>
    </source>
</evidence>
<name>A0ABV2KXQ8_9BACI</name>
<feature type="transmembrane region" description="Helical" evidence="8">
    <location>
        <begin position="46"/>
        <end position="70"/>
    </location>
</feature>
<dbReference type="PROSITE" id="PS00077">
    <property type="entry name" value="COX1_CUB"/>
    <property type="match status" value="1"/>
</dbReference>
<evidence type="ECO:0000259" key="9">
    <source>
        <dbReference type="PROSITE" id="PS50855"/>
    </source>
</evidence>
<feature type="transmembrane region" description="Helical" evidence="8">
    <location>
        <begin position="129"/>
        <end position="148"/>
    </location>
</feature>
<dbReference type="SUPFAM" id="SSF81442">
    <property type="entry name" value="Cytochrome c oxidase subunit I-like"/>
    <property type="match status" value="1"/>
</dbReference>
<dbReference type="Gene3D" id="1.20.210.10">
    <property type="entry name" value="Cytochrome c oxidase-like, subunit I domain"/>
    <property type="match status" value="1"/>
</dbReference>
<dbReference type="InterPro" id="IPR023615">
    <property type="entry name" value="Cyt_c_Oxase_su1_BS"/>
</dbReference>
<feature type="transmembrane region" description="Helical" evidence="8">
    <location>
        <begin position="449"/>
        <end position="475"/>
    </location>
</feature>
<evidence type="ECO:0000256" key="3">
    <source>
        <dbReference type="ARBA" id="ARBA00022692"/>
    </source>
</evidence>
<comment type="subcellular location">
    <subcellularLocation>
        <location evidence="1">Membrane</location>
        <topology evidence="1">Multi-pass membrane protein</topology>
    </subcellularLocation>
</comment>
<accession>A0ABV2KXQ8</accession>
<sequence>MVNRLDARLSLYHFYAAFTALLIGGLLGLLQTLVRSESITLPFKLNYYQILTAHGVLLALVFTTLFIFGFMYAGVSRTTGELSSHRRKSAWIGFILMTVGTVLGVVMILMNKATVLYTFYAPLQASPLFYIALALLIVGTYFASYAIISQYNGWRKANPGQKSPLFAFMAVATLVLWIIATLGVVATVLFQFIPWSLGFQEEINVTLSRTLFWYFGHPLVYFWLLPAYMAWYIVVPKVIGGKIFSDSLARLSFLLFILFSIPVGFHHQLTEPGISESWKFLQVILTFAVILPSLMTAFSMFASFEIAGREKGYKGIFGWFKGLPWSDVRFLSAFIGMAYFIPAGAGGIINASHQMNQVVHNTIWVTGHFHITIGATVILTFFGIAYWLIPHLKGRVLTKRMNALANFQIILWTIGMFIMSAAMHFSGLLGNPRRTQNTDYNGHEVASQWGSYETAMAVGGTLLLFSIFMFLVLIIRLAKTEPIGKEEFPIGTALDEEEKLPKILENWKVWVGIAFVLILVAYTIPVMDIIQDPAPGSPGYKFW</sequence>
<dbReference type="CDD" id="cd01660">
    <property type="entry name" value="ba3-like_Oxidase_I"/>
    <property type="match status" value="1"/>
</dbReference>
<evidence type="ECO:0000313" key="10">
    <source>
        <dbReference type="EMBL" id="MET3684365.1"/>
    </source>
</evidence>
<keyword evidence="5 8" id="KW-1133">Transmembrane helix</keyword>
<dbReference type="PANTHER" id="PTHR10422">
    <property type="entry name" value="CYTOCHROME C OXIDASE SUBUNIT 1"/>
    <property type="match status" value="1"/>
</dbReference>